<dbReference type="EMBL" id="BMNW01000001">
    <property type="protein sequence ID" value="GGL96984.1"/>
    <property type="molecule type" value="Genomic_DNA"/>
</dbReference>
<gene>
    <name evidence="1" type="ORF">GCM10009425_05010</name>
</gene>
<proteinExistence type="predicted"/>
<keyword evidence="2" id="KW-1185">Reference proteome</keyword>
<evidence type="ECO:0000313" key="1">
    <source>
        <dbReference type="EMBL" id="GGL96984.1"/>
    </source>
</evidence>
<sequence length="66" mass="7462">MKAIQALLGRLSVLSFYIERSINKNTTRNGAMNAPFRMNVSYESDWLRVLPETRELSCPDSLATAL</sequence>
<name>A0ABQ2GIF4_9PSED</name>
<reference evidence="2" key="1">
    <citation type="journal article" date="2019" name="Int. J. Syst. Evol. Microbiol.">
        <title>The Global Catalogue of Microorganisms (GCM) 10K type strain sequencing project: providing services to taxonomists for standard genome sequencing and annotation.</title>
        <authorList>
            <consortium name="The Broad Institute Genomics Platform"/>
            <consortium name="The Broad Institute Genome Sequencing Center for Infectious Disease"/>
            <person name="Wu L."/>
            <person name="Ma J."/>
        </authorList>
    </citation>
    <scope>NUCLEOTIDE SEQUENCE [LARGE SCALE GENOMIC DNA]</scope>
    <source>
        <strain evidence="2">JCM 13501</strain>
    </source>
</reference>
<protein>
    <submittedName>
        <fullName evidence="1">Uncharacterized protein</fullName>
    </submittedName>
</protein>
<organism evidence="1 2">
    <name type="scientific">Pseudomonas asuensis</name>
    <dbReference type="NCBI Taxonomy" id="1825787"/>
    <lineage>
        <taxon>Bacteria</taxon>
        <taxon>Pseudomonadati</taxon>
        <taxon>Pseudomonadota</taxon>
        <taxon>Gammaproteobacteria</taxon>
        <taxon>Pseudomonadales</taxon>
        <taxon>Pseudomonadaceae</taxon>
        <taxon>Pseudomonas</taxon>
    </lineage>
</organism>
<accession>A0ABQ2GIF4</accession>
<evidence type="ECO:0000313" key="2">
    <source>
        <dbReference type="Proteomes" id="UP000616499"/>
    </source>
</evidence>
<dbReference type="Proteomes" id="UP000616499">
    <property type="component" value="Unassembled WGS sequence"/>
</dbReference>
<comment type="caution">
    <text evidence="1">The sequence shown here is derived from an EMBL/GenBank/DDBJ whole genome shotgun (WGS) entry which is preliminary data.</text>
</comment>